<name>A0A8J3CHV2_9PSEU</name>
<evidence type="ECO:0000313" key="3">
    <source>
        <dbReference type="Proteomes" id="UP000637578"/>
    </source>
</evidence>
<evidence type="ECO:0000256" key="1">
    <source>
        <dbReference type="SAM" id="MobiDB-lite"/>
    </source>
</evidence>
<sequence>MVHAGRTAKVTATPAESAVATCRVILDKTLDQPRQLAERTSTAPGQPVTCEEATPG</sequence>
<keyword evidence="3" id="KW-1185">Reference proteome</keyword>
<gene>
    <name evidence="2" type="ORF">GCM10012275_45250</name>
</gene>
<comment type="caution">
    <text evidence="2">The sequence shown here is derived from an EMBL/GenBank/DDBJ whole genome shotgun (WGS) entry which is preliminary data.</text>
</comment>
<organism evidence="2 3">
    <name type="scientific">Longimycelium tulufanense</name>
    <dbReference type="NCBI Taxonomy" id="907463"/>
    <lineage>
        <taxon>Bacteria</taxon>
        <taxon>Bacillati</taxon>
        <taxon>Actinomycetota</taxon>
        <taxon>Actinomycetes</taxon>
        <taxon>Pseudonocardiales</taxon>
        <taxon>Pseudonocardiaceae</taxon>
        <taxon>Longimycelium</taxon>
    </lineage>
</organism>
<protein>
    <submittedName>
        <fullName evidence="2">Uncharacterized protein</fullName>
    </submittedName>
</protein>
<dbReference type="AlphaFoldDB" id="A0A8J3CHV2"/>
<evidence type="ECO:0000313" key="2">
    <source>
        <dbReference type="EMBL" id="GGM69723.1"/>
    </source>
</evidence>
<accession>A0A8J3CHV2</accession>
<dbReference type="Proteomes" id="UP000637578">
    <property type="component" value="Unassembled WGS sequence"/>
</dbReference>
<dbReference type="RefSeq" id="WP_189060413.1">
    <property type="nucleotide sequence ID" value="NZ_BMMK01000024.1"/>
</dbReference>
<feature type="region of interest" description="Disordered" evidence="1">
    <location>
        <begin position="34"/>
        <end position="56"/>
    </location>
</feature>
<dbReference type="EMBL" id="BMMK01000024">
    <property type="protein sequence ID" value="GGM69723.1"/>
    <property type="molecule type" value="Genomic_DNA"/>
</dbReference>
<proteinExistence type="predicted"/>
<reference evidence="2" key="2">
    <citation type="submission" date="2020-09" db="EMBL/GenBank/DDBJ databases">
        <authorList>
            <person name="Sun Q."/>
            <person name="Zhou Y."/>
        </authorList>
    </citation>
    <scope>NUCLEOTIDE SEQUENCE</scope>
    <source>
        <strain evidence="2">CGMCC 4.5737</strain>
    </source>
</reference>
<reference evidence="2" key="1">
    <citation type="journal article" date="2014" name="Int. J. Syst. Evol. Microbiol.">
        <title>Complete genome sequence of Corynebacterium casei LMG S-19264T (=DSM 44701T), isolated from a smear-ripened cheese.</title>
        <authorList>
            <consortium name="US DOE Joint Genome Institute (JGI-PGF)"/>
            <person name="Walter F."/>
            <person name="Albersmeier A."/>
            <person name="Kalinowski J."/>
            <person name="Ruckert C."/>
        </authorList>
    </citation>
    <scope>NUCLEOTIDE SEQUENCE</scope>
    <source>
        <strain evidence="2">CGMCC 4.5737</strain>
    </source>
</reference>